<dbReference type="NCBIfam" id="TIGR04149">
    <property type="entry name" value="GG_sam_targ_CFB"/>
    <property type="match status" value="1"/>
</dbReference>
<gene>
    <name evidence="1" type="ORF">OL497_04695</name>
</gene>
<keyword evidence="2" id="KW-1185">Reference proteome</keyword>
<dbReference type="Proteomes" id="UP001207742">
    <property type="component" value="Unassembled WGS sequence"/>
</dbReference>
<proteinExistence type="predicted"/>
<dbReference type="InterPro" id="IPR058238">
    <property type="entry name" value="Lant_leader_dom"/>
</dbReference>
<dbReference type="EMBL" id="JAPDNS010000001">
    <property type="protein sequence ID" value="MCW3483177.1"/>
    <property type="molecule type" value="Genomic_DNA"/>
</dbReference>
<sequence length="57" mass="6415">MKKSKPQSKDKKLKLNKLAIARLNVQEMNTIQGGVVYKLEPAQSSRPECDVTATVWN</sequence>
<accession>A0ABT3IGV1</accession>
<organism evidence="1 2">
    <name type="scientific">Chitinophaga nivalis</name>
    <dbReference type="NCBI Taxonomy" id="2991709"/>
    <lineage>
        <taxon>Bacteria</taxon>
        <taxon>Pseudomonadati</taxon>
        <taxon>Bacteroidota</taxon>
        <taxon>Chitinophagia</taxon>
        <taxon>Chitinophagales</taxon>
        <taxon>Chitinophagaceae</taxon>
        <taxon>Chitinophaga</taxon>
    </lineage>
</organism>
<evidence type="ECO:0000313" key="2">
    <source>
        <dbReference type="Proteomes" id="UP001207742"/>
    </source>
</evidence>
<evidence type="ECO:0000313" key="1">
    <source>
        <dbReference type="EMBL" id="MCW3483177.1"/>
    </source>
</evidence>
<protein>
    <submittedName>
        <fullName evidence="1">Class I lanthipeptide</fullName>
    </submittedName>
</protein>
<name>A0ABT3IGV1_9BACT</name>
<dbReference type="NCBIfam" id="NF038153">
    <property type="entry name" value="lant_leader_L1a"/>
    <property type="match status" value="1"/>
</dbReference>
<dbReference type="RefSeq" id="WP_264728233.1">
    <property type="nucleotide sequence ID" value="NZ_JAPDNR010000001.1"/>
</dbReference>
<reference evidence="1 2" key="1">
    <citation type="submission" date="2022-10" db="EMBL/GenBank/DDBJ databases">
        <title>Chitinophaga nivalis PC15 sp. nov., isolated from Pyeongchang county, South Korea.</title>
        <authorList>
            <person name="Trinh H.N."/>
        </authorList>
    </citation>
    <scope>NUCLEOTIDE SEQUENCE [LARGE SCALE GENOMIC DNA]</scope>
    <source>
        <strain evidence="1 2">PC14</strain>
    </source>
</reference>
<comment type="caution">
    <text evidence="1">The sequence shown here is derived from an EMBL/GenBank/DDBJ whole genome shotgun (WGS) entry which is preliminary data.</text>
</comment>
<dbReference type="InterPro" id="IPR026408">
    <property type="entry name" value="GG_sam_targ_CFB"/>
</dbReference>